<comment type="caution">
    <text evidence="2">The sequence shown here is derived from an EMBL/GenBank/DDBJ whole genome shotgun (WGS) entry which is preliminary data.</text>
</comment>
<dbReference type="Gene3D" id="3.60.40.10">
    <property type="entry name" value="PPM-type phosphatase domain"/>
    <property type="match status" value="1"/>
</dbReference>
<dbReference type="InterPro" id="IPR001932">
    <property type="entry name" value="PPM-type_phosphatase-like_dom"/>
</dbReference>
<dbReference type="AlphaFoldDB" id="A0A8J7GVR6"/>
<organism evidence="2 3">
    <name type="scientific">Longispora fulva</name>
    <dbReference type="NCBI Taxonomy" id="619741"/>
    <lineage>
        <taxon>Bacteria</taxon>
        <taxon>Bacillati</taxon>
        <taxon>Actinomycetota</taxon>
        <taxon>Actinomycetes</taxon>
        <taxon>Micromonosporales</taxon>
        <taxon>Micromonosporaceae</taxon>
        <taxon>Longispora</taxon>
    </lineage>
</organism>
<gene>
    <name evidence="2" type="ORF">IW245_004585</name>
</gene>
<keyword evidence="3" id="KW-1185">Reference proteome</keyword>
<accession>A0A8J7GVR6</accession>
<evidence type="ECO:0000313" key="2">
    <source>
        <dbReference type="EMBL" id="MBG6138391.1"/>
    </source>
</evidence>
<reference evidence="2" key="1">
    <citation type="submission" date="2020-11" db="EMBL/GenBank/DDBJ databases">
        <title>Sequencing the genomes of 1000 actinobacteria strains.</title>
        <authorList>
            <person name="Klenk H.-P."/>
        </authorList>
    </citation>
    <scope>NUCLEOTIDE SEQUENCE</scope>
    <source>
        <strain evidence="2">DSM 45356</strain>
    </source>
</reference>
<proteinExistence type="predicted"/>
<name>A0A8J7GVR6_9ACTN</name>
<evidence type="ECO:0000259" key="1">
    <source>
        <dbReference type="Pfam" id="PF13672"/>
    </source>
</evidence>
<evidence type="ECO:0000313" key="3">
    <source>
        <dbReference type="Proteomes" id="UP000622552"/>
    </source>
</evidence>
<sequence>MLDAVTATEPAPGGANDDFLMVTGRWALVLDGVSKYPVADIGCRHDVPWYVAHLGAYFSASLATSAPDRPLDAVLAEAIRRTAADHADECDLSNPFTPAATVAAVRVTGDRLDWLVLGDATVAWQLKDGTSEAITDDRLDKLTGGPVIVADVRRYDPSYVITVRNQPGGFWVAAADPDVAAQAYTGSLALDQVDRVGLYSDGITRLVERYGHTWTDLFELVNAEGPRALIHAVRAAEKADSDPGRWRGKPHDDATAVIARVL</sequence>
<dbReference type="Pfam" id="PF13672">
    <property type="entry name" value="PP2C_2"/>
    <property type="match status" value="1"/>
</dbReference>
<protein>
    <recommendedName>
        <fullName evidence="1">PPM-type phosphatase domain-containing protein</fullName>
    </recommendedName>
</protein>
<dbReference type="SUPFAM" id="SSF81606">
    <property type="entry name" value="PP2C-like"/>
    <property type="match status" value="1"/>
</dbReference>
<dbReference type="Proteomes" id="UP000622552">
    <property type="component" value="Unassembled WGS sequence"/>
</dbReference>
<feature type="domain" description="PPM-type phosphatase" evidence="1">
    <location>
        <begin position="23"/>
        <end position="226"/>
    </location>
</feature>
<dbReference type="RefSeq" id="WP_197005155.1">
    <property type="nucleotide sequence ID" value="NZ_BONS01000037.1"/>
</dbReference>
<dbReference type="EMBL" id="JADOUF010000001">
    <property type="protein sequence ID" value="MBG6138391.1"/>
    <property type="molecule type" value="Genomic_DNA"/>
</dbReference>
<dbReference type="InterPro" id="IPR036457">
    <property type="entry name" value="PPM-type-like_dom_sf"/>
</dbReference>